<reference evidence="3 5" key="2">
    <citation type="submission" date="2019-08" db="EMBL/GenBank/DDBJ databases">
        <title>Genome of Algoriphagus ratkowskyi IC026.</title>
        <authorList>
            <person name="Bowman J.P."/>
        </authorList>
    </citation>
    <scope>NUCLEOTIDE SEQUENCE [LARGE SCALE GENOMIC DNA]</scope>
    <source>
        <strain evidence="3 5">IC026</strain>
    </source>
</reference>
<proteinExistence type="predicted"/>
<evidence type="ECO:0000313" key="3">
    <source>
        <dbReference type="EMBL" id="TXD79194.1"/>
    </source>
</evidence>
<evidence type="ECO:0000313" key="4">
    <source>
        <dbReference type="Proteomes" id="UP000249115"/>
    </source>
</evidence>
<gene>
    <name evidence="3" type="ORF">ESW18_02860</name>
    <name evidence="2" type="ORF">LV84_00046</name>
</gene>
<dbReference type="Proteomes" id="UP000249115">
    <property type="component" value="Unassembled WGS sequence"/>
</dbReference>
<dbReference type="AlphaFoldDB" id="A0A2W7RJL8"/>
<feature type="chain" id="PRO_5016115455" evidence="1">
    <location>
        <begin position="22"/>
        <end position="530"/>
    </location>
</feature>
<sequence>MKLFKFCLPFFLILSFICALGAQEIPVPVKTDTSTLAQAYINLYLTETYFDSLPSARIKKILAFENDELKSINDRTFIRVNSTLYNFTNALFYQNQSKFYFHEQGEITRSFLRRLKSNLGRGISYYNAAKIDQFGTFQKERSMLYEMIKFDSESNNELNSEIRSLKSKFNTLFNEDIFPDFKRVFLAAKNSDSFYLDSLSYFSNIYDMPLSREILRNTPDFKPFSFENSNFIKPEYIADSRLDIISRYIQLKYLASKKTRVSRNFNKTFLYDAYDDFIRQVRMENDQFIREELNSRVCKMLLNELTSKFPRDKELDEMANAMPPMAMVNLPPTNMQNYFFPNPAPLGSAKLIISNYKPSLSTLGQVDSFLSTNFNGAGFKNELHYYYAMDGFALTTTLEKFNKDGSAVPIERRFIKNLGGEGKFSFYETFKSMFFNIESEYRMFALIIASKSAAISNEGMSAGFAGQILENSYDALPVDLKTKNLPIKTLSVFVYHFHQNDIGEVPELDLSGSLTVSDHLKSAGLSQIIQ</sequence>
<comment type="caution">
    <text evidence="2">The sequence shown here is derived from an EMBL/GenBank/DDBJ whole genome shotgun (WGS) entry which is preliminary data.</text>
</comment>
<protein>
    <submittedName>
        <fullName evidence="2">Uncharacterized protein</fullName>
    </submittedName>
</protein>
<keyword evidence="5" id="KW-1185">Reference proteome</keyword>
<accession>A0A2W7RJL8</accession>
<evidence type="ECO:0000313" key="5">
    <source>
        <dbReference type="Proteomes" id="UP000321927"/>
    </source>
</evidence>
<evidence type="ECO:0000256" key="1">
    <source>
        <dbReference type="SAM" id="SignalP"/>
    </source>
</evidence>
<dbReference type="EMBL" id="QKZU01000001">
    <property type="protein sequence ID" value="PZX61058.1"/>
    <property type="molecule type" value="Genomic_DNA"/>
</dbReference>
<reference evidence="2 4" key="1">
    <citation type="submission" date="2018-06" db="EMBL/GenBank/DDBJ databases">
        <title>Genomic Encyclopedia of Archaeal and Bacterial Type Strains, Phase II (KMG-II): from individual species to whole genera.</title>
        <authorList>
            <person name="Goeker M."/>
        </authorList>
    </citation>
    <scope>NUCLEOTIDE SEQUENCE [LARGE SCALE GENOMIC DNA]</scope>
    <source>
        <strain evidence="2 4">DSM 22686</strain>
    </source>
</reference>
<evidence type="ECO:0000313" key="2">
    <source>
        <dbReference type="EMBL" id="PZX61058.1"/>
    </source>
</evidence>
<organism evidence="2 4">
    <name type="scientific">Algoriphagus ratkowskyi</name>
    <dbReference type="NCBI Taxonomy" id="57028"/>
    <lineage>
        <taxon>Bacteria</taxon>
        <taxon>Pseudomonadati</taxon>
        <taxon>Bacteroidota</taxon>
        <taxon>Cytophagia</taxon>
        <taxon>Cytophagales</taxon>
        <taxon>Cyclobacteriaceae</taxon>
        <taxon>Algoriphagus</taxon>
    </lineage>
</organism>
<dbReference type="EMBL" id="VORV01000002">
    <property type="protein sequence ID" value="TXD79194.1"/>
    <property type="molecule type" value="Genomic_DNA"/>
</dbReference>
<dbReference type="Proteomes" id="UP000321927">
    <property type="component" value="Unassembled WGS sequence"/>
</dbReference>
<dbReference type="RefSeq" id="WP_086498080.1">
    <property type="nucleotide sequence ID" value="NZ_MSSV01000001.1"/>
</dbReference>
<name>A0A2W7RJL8_9BACT</name>
<dbReference type="OrthoDB" id="1409869at2"/>
<keyword evidence="1" id="KW-0732">Signal</keyword>
<feature type="signal peptide" evidence="1">
    <location>
        <begin position="1"/>
        <end position="21"/>
    </location>
</feature>